<evidence type="ECO:0000256" key="5">
    <source>
        <dbReference type="ARBA" id="ARBA00023159"/>
    </source>
</evidence>
<dbReference type="VEuPathDB" id="VectorBase:SCAU001129"/>
<dbReference type="Proteomes" id="UP000095300">
    <property type="component" value="Unassembled WGS sequence"/>
</dbReference>
<keyword evidence="10" id="KW-1185">Reference proteome</keyword>
<name>A0A1I8NQE2_STOCA</name>
<keyword evidence="7" id="KW-0539">Nucleus</keyword>
<comment type="subcellular location">
    <subcellularLocation>
        <location evidence="1">Nucleus</location>
    </subcellularLocation>
</comment>
<evidence type="ECO:0000256" key="4">
    <source>
        <dbReference type="ARBA" id="ARBA00023015"/>
    </source>
</evidence>
<proteinExistence type="inferred from homology"/>
<organism evidence="9 10">
    <name type="scientific">Stomoxys calcitrans</name>
    <name type="common">Stable fly</name>
    <name type="synonym">Conops calcitrans</name>
    <dbReference type="NCBI Taxonomy" id="35570"/>
    <lineage>
        <taxon>Eukaryota</taxon>
        <taxon>Metazoa</taxon>
        <taxon>Ecdysozoa</taxon>
        <taxon>Arthropoda</taxon>
        <taxon>Hexapoda</taxon>
        <taxon>Insecta</taxon>
        <taxon>Pterygota</taxon>
        <taxon>Neoptera</taxon>
        <taxon>Endopterygota</taxon>
        <taxon>Diptera</taxon>
        <taxon>Brachycera</taxon>
        <taxon>Muscomorpha</taxon>
        <taxon>Muscoidea</taxon>
        <taxon>Muscidae</taxon>
        <taxon>Stomoxys</taxon>
    </lineage>
</organism>
<accession>A0A1I8NQE2</accession>
<evidence type="ECO:0000256" key="3">
    <source>
        <dbReference type="ARBA" id="ARBA00019693"/>
    </source>
</evidence>
<evidence type="ECO:0000256" key="2">
    <source>
        <dbReference type="ARBA" id="ARBA00007864"/>
    </source>
</evidence>
<sequence length="997" mass="113673">MKENKIIKLIHVAWRERWTDSQWGINIKNVIPRGAGGDAYNLSDCILQQALIGSTANPMVLNYLKHSLCAHLVSYAAVLRRISKYDHFDRIYCLTSLLDFVESILDGVTCRTKVEESILPGAIVSLVDWLMQIFATITTSYEMNRELSAEQSYLHDQCCTVIEKLVRNQFILAILYVGRQEDPDNYSKIRENYATIKTSLTNSNFTPSHPNVEKYLQKLAYIDVHHLDMKTLDVHPLPEPISYCVQPLLAVEVLLNPCNDTSYYVAEMQMLQRLKKFSNTRLFYEIIRAGFVSLSNVAETSHDTMLGAFTFFKVPQIIKQLHALNRAPTEPTPTDFIPEVVEAFEMLLEDNLLLDLMDSKCSCNIIDYLLNDWAKQHLVNEVHVKHFAAQRDQEASLLLQKREWGNQTQSIINFIIRAEVPLSGVLKTLSTDYNKVQEALLEVLCTVLVGNSFDLLLSVATVEGRLKTFVSRLIQCNENSKQIPGEVGKSSIIRSTLFDVSFLMLTSIVQTYGSSVVLTDNGDSFFEKWVRECMVERNKPKNPRKMIAICDENIVDEILMTFSKPDAQLKTSNITWQDICINLPGVLYHVLISWEKETLSAADVKNILDNIKRRMFSFSVCATSFLSAYMHSVKDKEVLKPLNMIQQFLTPAGNDEMSSQENVKERLALSFQIIRKMQYYAHPTGSLKSRSLTLTQNLVSRNPLIDQFKDVWSTVADHGWVPPRAAQVIESLLHAAGPAWLASQLVEEMLKCKYKKDMMKTLDIIFAISHLDIERVTEALLTQVVPQIINNRQGDDINEPQSYVLARLCVYCIISALETRTQANFSQKKRSRSHDGEDLELNAAKMRKITGDGSDNSCSNDFLSENSLLLGSNMSSLHSSMRETPTQLREPLQSSIQYIFRVFQQFVTTEELSPKIYFVYQFISLLVECGKERIRPVLKLLPATLMHNLLKVMLTEDINVGLISRLYDLRFNNGRQSAVSDLCLWRNIKLKQQSIQL</sequence>
<dbReference type="AlphaFoldDB" id="A0A1I8NQE2"/>
<dbReference type="GO" id="GO:0016592">
    <property type="term" value="C:mediator complex"/>
    <property type="evidence" value="ECO:0007669"/>
    <property type="project" value="InterPro"/>
</dbReference>
<evidence type="ECO:0000256" key="8">
    <source>
        <dbReference type="ARBA" id="ARBA00031960"/>
    </source>
</evidence>
<keyword evidence="6" id="KW-0804">Transcription</keyword>
<dbReference type="PANTHER" id="PTHR12898">
    <property type="entry name" value="MEDIATOR OF RNA POLYMERASE II TRANSCRIPTION SUBUNIT 24"/>
    <property type="match status" value="1"/>
</dbReference>
<dbReference type="InterPro" id="IPR021429">
    <property type="entry name" value="Mediator_Med24"/>
</dbReference>
<dbReference type="KEGG" id="scac:106089843"/>
<evidence type="ECO:0000313" key="9">
    <source>
        <dbReference type="EnsemblMetazoa" id="SCAU001129-PA"/>
    </source>
</evidence>
<dbReference type="OrthoDB" id="21216at2759"/>
<keyword evidence="4" id="KW-0805">Transcription regulation</keyword>
<reference evidence="9" key="1">
    <citation type="submission" date="2020-05" db="UniProtKB">
        <authorList>
            <consortium name="EnsemblMetazoa"/>
        </authorList>
    </citation>
    <scope>IDENTIFICATION</scope>
    <source>
        <strain evidence="9">USDA</strain>
    </source>
</reference>
<dbReference type="PANTHER" id="PTHR12898:SF1">
    <property type="entry name" value="MEDIATOR OF RNA POLYMERASE II TRANSCRIPTION SUBUNIT 24"/>
    <property type="match status" value="1"/>
</dbReference>
<evidence type="ECO:0000256" key="6">
    <source>
        <dbReference type="ARBA" id="ARBA00023163"/>
    </source>
</evidence>
<evidence type="ECO:0000313" key="10">
    <source>
        <dbReference type="Proteomes" id="UP000095300"/>
    </source>
</evidence>
<evidence type="ECO:0000256" key="1">
    <source>
        <dbReference type="ARBA" id="ARBA00004123"/>
    </source>
</evidence>
<dbReference type="EnsemblMetazoa" id="SCAU001129-RA">
    <property type="protein sequence ID" value="SCAU001129-PA"/>
    <property type="gene ID" value="SCAU001129"/>
</dbReference>
<dbReference type="Pfam" id="PF11277">
    <property type="entry name" value="Med24_N"/>
    <property type="match status" value="1"/>
</dbReference>
<dbReference type="GO" id="GO:0003712">
    <property type="term" value="F:transcription coregulator activity"/>
    <property type="evidence" value="ECO:0007669"/>
    <property type="project" value="TreeGrafter"/>
</dbReference>
<dbReference type="STRING" id="35570.A0A1I8NQE2"/>
<keyword evidence="5" id="KW-0010">Activator</keyword>
<comment type="similarity">
    <text evidence="2">Belongs to the Mediator complex subunit 24 family.</text>
</comment>
<gene>
    <name evidence="9" type="primary">106089843</name>
</gene>
<evidence type="ECO:0000256" key="7">
    <source>
        <dbReference type="ARBA" id="ARBA00023242"/>
    </source>
</evidence>
<protein>
    <recommendedName>
        <fullName evidence="3">Mediator of RNA polymerase II transcription subunit 24</fullName>
    </recommendedName>
    <alternativeName>
        <fullName evidence="8">Mediator complex subunit 24</fullName>
    </alternativeName>
</protein>
<dbReference type="GO" id="GO:0060261">
    <property type="term" value="P:positive regulation of transcription initiation by RNA polymerase II"/>
    <property type="evidence" value="ECO:0007669"/>
    <property type="project" value="TreeGrafter"/>
</dbReference>